<reference evidence="4" key="1">
    <citation type="submission" date="2018-12" db="EMBL/GenBank/DDBJ databases">
        <title>Tengunoibacter tsumagoiensis gen. nov., sp. nov., Dictyobacter kobayashii sp. nov., D. alpinus sp. nov., and D. joshuensis sp. nov. and description of Dictyobacteraceae fam. nov. within the order Ktedonobacterales isolated from Tengu-no-mugimeshi.</title>
        <authorList>
            <person name="Wang C.M."/>
            <person name="Zheng Y."/>
            <person name="Sakai Y."/>
            <person name="Toyoda A."/>
            <person name="Minakuchi Y."/>
            <person name="Abe K."/>
            <person name="Yokota A."/>
            <person name="Yabe S."/>
        </authorList>
    </citation>
    <scope>NUCLEOTIDE SEQUENCE [LARGE SCALE GENOMIC DNA]</scope>
    <source>
        <strain evidence="4">Uno16</strain>
    </source>
</reference>
<dbReference type="GO" id="GO:0016747">
    <property type="term" value="F:acyltransferase activity, transferring groups other than amino-acyl groups"/>
    <property type="evidence" value="ECO:0007669"/>
    <property type="project" value="InterPro"/>
</dbReference>
<feature type="transmembrane region" description="Helical" evidence="1">
    <location>
        <begin position="116"/>
        <end position="136"/>
    </location>
</feature>
<keyword evidence="4" id="KW-1185">Reference proteome</keyword>
<dbReference type="InterPro" id="IPR002656">
    <property type="entry name" value="Acyl_transf_3_dom"/>
</dbReference>
<dbReference type="PANTHER" id="PTHR36927:SF4">
    <property type="entry name" value="BLR5718 PROTEIN"/>
    <property type="match status" value="1"/>
</dbReference>
<feature type="transmembrane region" description="Helical" evidence="1">
    <location>
        <begin position="72"/>
        <end position="95"/>
    </location>
</feature>
<keyword evidence="1" id="KW-0472">Membrane</keyword>
<feature type="transmembrane region" description="Helical" evidence="1">
    <location>
        <begin position="37"/>
        <end position="60"/>
    </location>
</feature>
<feature type="transmembrane region" description="Helical" evidence="1">
    <location>
        <begin position="148"/>
        <end position="166"/>
    </location>
</feature>
<feature type="transmembrane region" description="Helical" evidence="1">
    <location>
        <begin position="255"/>
        <end position="277"/>
    </location>
</feature>
<dbReference type="InterPro" id="IPR050623">
    <property type="entry name" value="Glucan_succinyl_AcylTrfase"/>
</dbReference>
<dbReference type="OrthoDB" id="153091at2"/>
<organism evidence="3 4">
    <name type="scientific">Dictyobacter alpinus</name>
    <dbReference type="NCBI Taxonomy" id="2014873"/>
    <lineage>
        <taxon>Bacteria</taxon>
        <taxon>Bacillati</taxon>
        <taxon>Chloroflexota</taxon>
        <taxon>Ktedonobacteria</taxon>
        <taxon>Ktedonobacterales</taxon>
        <taxon>Dictyobacteraceae</taxon>
        <taxon>Dictyobacter</taxon>
    </lineage>
</organism>
<feature type="transmembrane region" description="Helical" evidence="1">
    <location>
        <begin position="283"/>
        <end position="306"/>
    </location>
</feature>
<evidence type="ECO:0000313" key="4">
    <source>
        <dbReference type="Proteomes" id="UP000287171"/>
    </source>
</evidence>
<dbReference type="EMBL" id="BIFT01000002">
    <property type="protein sequence ID" value="GCE31626.1"/>
    <property type="molecule type" value="Genomic_DNA"/>
</dbReference>
<feature type="transmembrane region" description="Helical" evidence="1">
    <location>
        <begin position="354"/>
        <end position="372"/>
    </location>
</feature>
<feature type="transmembrane region" description="Helical" evidence="1">
    <location>
        <begin position="187"/>
        <end position="208"/>
    </location>
</feature>
<comment type="caution">
    <text evidence="3">The sequence shown here is derived from an EMBL/GenBank/DDBJ whole genome shotgun (WGS) entry which is preliminary data.</text>
</comment>
<sequence>MSFQLKQPALLENVQTQTESAVTSTPTRLFFVDHVRVTLTILVILHHLAITYGALGPWYYQEPTKDPLSAGILTFFMLINQSFFMGLFFLISAYFTPGSYARKGPRTFLKDRLLRLGIPLLVFSLLINPLLLMFSFKVPFSLNLMGTGPLWFVTALLMFDCLYVIFRQISKGRSMQMFQQTHKPLTFKSVLAFTLFLAVFVFITRLWFPFGWSIPVINLTISNFPQYISLFIVGLLAAHRGWFQNTPSWIGKVGLWKALGSTLILLPLAIISGPAAFTGGLHWQSFVYGLWESIMGVGMASGLLILFRQRHNRQGRIGRWLSQQTYAVYCIHAPMIVCIGILLSSLHLYPLLKFALVSLVALVLCFGCADLLRRIPAVRRIL</sequence>
<feature type="transmembrane region" description="Helical" evidence="1">
    <location>
        <begin position="224"/>
        <end position="243"/>
    </location>
</feature>
<keyword evidence="1" id="KW-0812">Transmembrane</keyword>
<protein>
    <recommendedName>
        <fullName evidence="2">Acyltransferase 3 domain-containing protein</fullName>
    </recommendedName>
</protein>
<dbReference type="AlphaFoldDB" id="A0A402BJX3"/>
<dbReference type="PANTHER" id="PTHR36927">
    <property type="entry name" value="BLR4337 PROTEIN"/>
    <property type="match status" value="1"/>
</dbReference>
<gene>
    <name evidence="3" type="ORF">KDA_71100</name>
</gene>
<feature type="transmembrane region" description="Helical" evidence="1">
    <location>
        <begin position="326"/>
        <end position="348"/>
    </location>
</feature>
<dbReference type="Proteomes" id="UP000287171">
    <property type="component" value="Unassembled WGS sequence"/>
</dbReference>
<keyword evidence="1" id="KW-1133">Transmembrane helix</keyword>
<dbReference type="RefSeq" id="WP_126631570.1">
    <property type="nucleotide sequence ID" value="NZ_BIFT01000002.1"/>
</dbReference>
<proteinExistence type="predicted"/>
<evidence type="ECO:0000313" key="3">
    <source>
        <dbReference type="EMBL" id="GCE31626.1"/>
    </source>
</evidence>
<evidence type="ECO:0000256" key="1">
    <source>
        <dbReference type="SAM" id="Phobius"/>
    </source>
</evidence>
<dbReference type="Pfam" id="PF01757">
    <property type="entry name" value="Acyl_transf_3"/>
    <property type="match status" value="1"/>
</dbReference>
<accession>A0A402BJX3</accession>
<name>A0A402BJX3_9CHLR</name>
<evidence type="ECO:0000259" key="2">
    <source>
        <dbReference type="Pfam" id="PF01757"/>
    </source>
</evidence>
<feature type="domain" description="Acyltransferase 3" evidence="2">
    <location>
        <begin position="31"/>
        <end position="368"/>
    </location>
</feature>